<evidence type="ECO:0000256" key="1">
    <source>
        <dbReference type="ARBA" id="ARBA00004651"/>
    </source>
</evidence>
<evidence type="ECO:0000256" key="3">
    <source>
        <dbReference type="ARBA" id="ARBA00022448"/>
    </source>
</evidence>
<feature type="transmembrane region" description="Helical" evidence="8">
    <location>
        <begin position="108"/>
        <end position="125"/>
    </location>
</feature>
<reference evidence="10 11" key="1">
    <citation type="submission" date="2020-07" db="EMBL/GenBank/DDBJ databases">
        <authorList>
            <person name="Criscuolo A."/>
        </authorList>
    </citation>
    <scope>NUCLEOTIDE SEQUENCE [LARGE SCALE GENOMIC DNA]</scope>
    <source>
        <strain evidence="11">CIP 111030</strain>
    </source>
</reference>
<keyword evidence="6 8" id="KW-1133">Transmembrane helix</keyword>
<comment type="caution">
    <text evidence="10">The sequence shown here is derived from an EMBL/GenBank/DDBJ whole genome shotgun (WGS) entry which is preliminary data.</text>
</comment>
<accession>A0A6V7RHX2</accession>
<evidence type="ECO:0000256" key="8">
    <source>
        <dbReference type="SAM" id="Phobius"/>
    </source>
</evidence>
<evidence type="ECO:0000313" key="10">
    <source>
        <dbReference type="EMBL" id="CAD2077625.1"/>
    </source>
</evidence>
<gene>
    <name evidence="10" type="ORF">JEOSCH030_01350</name>
</gene>
<feature type="transmembrane region" description="Helical" evidence="8">
    <location>
        <begin position="77"/>
        <end position="96"/>
    </location>
</feature>
<comment type="similarity">
    <text evidence="2">Belongs to the EamA transporter family.</text>
</comment>
<keyword evidence="11" id="KW-1185">Reference proteome</keyword>
<dbReference type="PANTHER" id="PTHR22911:SF137">
    <property type="entry name" value="SOLUTE CARRIER FAMILY 35 MEMBER G2-RELATED"/>
    <property type="match status" value="1"/>
</dbReference>
<evidence type="ECO:0000259" key="9">
    <source>
        <dbReference type="Pfam" id="PF00892"/>
    </source>
</evidence>
<proteinExistence type="inferred from homology"/>
<feature type="transmembrane region" description="Helical" evidence="8">
    <location>
        <begin position="269"/>
        <end position="287"/>
    </location>
</feature>
<feature type="domain" description="EamA" evidence="9">
    <location>
        <begin position="9"/>
        <end position="148"/>
    </location>
</feature>
<evidence type="ECO:0000256" key="4">
    <source>
        <dbReference type="ARBA" id="ARBA00022475"/>
    </source>
</evidence>
<comment type="subcellular location">
    <subcellularLocation>
        <location evidence="1">Cell membrane</location>
        <topology evidence="1">Multi-pass membrane protein</topology>
    </subcellularLocation>
</comment>
<dbReference type="RefSeq" id="WP_186088045.1">
    <property type="nucleotide sequence ID" value="NZ_BMDB01000001.1"/>
</dbReference>
<dbReference type="InterPro" id="IPR000620">
    <property type="entry name" value="EamA_dom"/>
</dbReference>
<keyword evidence="7 8" id="KW-0472">Membrane</keyword>
<feature type="transmembrane region" description="Helical" evidence="8">
    <location>
        <begin position="243"/>
        <end position="263"/>
    </location>
</feature>
<protein>
    <submittedName>
        <fullName evidence="10">EamA-like transporter family protein</fullName>
    </submittedName>
</protein>
<dbReference type="GO" id="GO:0005886">
    <property type="term" value="C:plasma membrane"/>
    <property type="evidence" value="ECO:0007669"/>
    <property type="project" value="UniProtKB-SubCell"/>
</dbReference>
<feature type="transmembrane region" description="Helical" evidence="8">
    <location>
        <begin position="209"/>
        <end position="231"/>
    </location>
</feature>
<dbReference type="EMBL" id="CAJEWE010000010">
    <property type="protein sequence ID" value="CAD2077625.1"/>
    <property type="molecule type" value="Genomic_DNA"/>
</dbReference>
<dbReference type="Proteomes" id="UP000521032">
    <property type="component" value="Unassembled WGS sequence"/>
</dbReference>
<feature type="transmembrane region" description="Helical" evidence="8">
    <location>
        <begin position="183"/>
        <end position="203"/>
    </location>
</feature>
<dbReference type="AlphaFoldDB" id="A0A6V7RHX2"/>
<dbReference type="InterPro" id="IPR037185">
    <property type="entry name" value="EmrE-like"/>
</dbReference>
<organism evidence="10 11">
    <name type="scientific">Phocicoccus schoeneichii</name>
    <dbReference type="NCBI Taxonomy" id="1812261"/>
    <lineage>
        <taxon>Bacteria</taxon>
        <taxon>Bacillati</taxon>
        <taxon>Bacillota</taxon>
        <taxon>Bacilli</taxon>
        <taxon>Bacillales</taxon>
        <taxon>Salinicoccaceae</taxon>
        <taxon>Phocicoccus</taxon>
    </lineage>
</organism>
<dbReference type="NCBIfam" id="TIGR00688">
    <property type="entry name" value="rarD"/>
    <property type="match status" value="1"/>
</dbReference>
<feature type="transmembrane region" description="Helical" evidence="8">
    <location>
        <begin position="9"/>
        <end position="27"/>
    </location>
</feature>
<dbReference type="SUPFAM" id="SSF103481">
    <property type="entry name" value="Multidrug resistance efflux transporter EmrE"/>
    <property type="match status" value="2"/>
</dbReference>
<dbReference type="InterPro" id="IPR004626">
    <property type="entry name" value="RarD"/>
</dbReference>
<keyword evidence="4" id="KW-1003">Cell membrane</keyword>
<feature type="transmembrane region" description="Helical" evidence="8">
    <location>
        <begin position="39"/>
        <end position="57"/>
    </location>
</feature>
<keyword evidence="5 8" id="KW-0812">Transmembrane</keyword>
<sequence>MQENKTKEGILFALGCYIIWGISPLYWALVDDIGAFEILAYRMIFSLIFMAMLVPILKNKEALRRDWYYIKSDRNRLFMVLACSVLITINWGTFIWGVNNGYVLQSSLGYYIMPLVSIILALVFEKETFNKMEWTAILMSFIGILFMIVRIGEVPVISLLLAFSFGFYGLIKKHLIIDATSSISFETIIIAPFAIIYAIYLFIAGQSDVGLNISSFWLLFAGAITAIPLILFSKGAKYIPVSLMGFLIYINPTIQFLLGVFVFKEPFDSTQVITFMFIWIGVILYSTSKYRDAQKRRASV</sequence>
<evidence type="ECO:0000256" key="6">
    <source>
        <dbReference type="ARBA" id="ARBA00022989"/>
    </source>
</evidence>
<evidence type="ECO:0000256" key="5">
    <source>
        <dbReference type="ARBA" id="ARBA00022692"/>
    </source>
</evidence>
<dbReference type="PANTHER" id="PTHR22911">
    <property type="entry name" value="ACYL-MALONYL CONDENSING ENZYME-RELATED"/>
    <property type="match status" value="1"/>
</dbReference>
<keyword evidence="3" id="KW-0813">Transport</keyword>
<evidence type="ECO:0000256" key="2">
    <source>
        <dbReference type="ARBA" id="ARBA00007362"/>
    </source>
</evidence>
<dbReference type="Pfam" id="PF00892">
    <property type="entry name" value="EamA"/>
    <property type="match status" value="2"/>
</dbReference>
<feature type="transmembrane region" description="Helical" evidence="8">
    <location>
        <begin position="155"/>
        <end position="171"/>
    </location>
</feature>
<evidence type="ECO:0000313" key="11">
    <source>
        <dbReference type="Proteomes" id="UP000521032"/>
    </source>
</evidence>
<evidence type="ECO:0000256" key="7">
    <source>
        <dbReference type="ARBA" id="ARBA00023136"/>
    </source>
</evidence>
<feature type="transmembrane region" description="Helical" evidence="8">
    <location>
        <begin position="132"/>
        <end position="149"/>
    </location>
</feature>
<name>A0A6V7RHX2_9BACL</name>
<feature type="domain" description="EamA" evidence="9">
    <location>
        <begin position="158"/>
        <end position="286"/>
    </location>
</feature>